<dbReference type="EMBL" id="MU859244">
    <property type="protein sequence ID" value="KAK3948790.1"/>
    <property type="molecule type" value="Genomic_DNA"/>
</dbReference>
<dbReference type="AlphaFoldDB" id="A0AAN6NMV1"/>
<comment type="caution">
    <text evidence="4">The sequence shown here is derived from an EMBL/GenBank/DDBJ whole genome shotgun (WGS) entry which is preliminary data.</text>
</comment>
<dbReference type="Pfam" id="PF00010">
    <property type="entry name" value="HLH"/>
    <property type="match status" value="1"/>
</dbReference>
<feature type="domain" description="BHLH" evidence="3">
    <location>
        <begin position="473"/>
        <end position="562"/>
    </location>
</feature>
<dbReference type="InterPro" id="IPR036638">
    <property type="entry name" value="HLH_DNA-bd_sf"/>
</dbReference>
<feature type="compositionally biased region" description="Polar residues" evidence="2">
    <location>
        <begin position="431"/>
        <end position="446"/>
    </location>
</feature>
<name>A0AAN6NMV1_9PEZI</name>
<proteinExistence type="predicted"/>
<keyword evidence="5" id="KW-1185">Reference proteome</keyword>
<dbReference type="SMART" id="SM00353">
    <property type="entry name" value="HLH"/>
    <property type="match status" value="1"/>
</dbReference>
<sequence>MQSSSLPQRSQGLTEWDQDTSPGHLPGPARVGDPQLPWQSNGVRGSVAQGWFPIVIKSQVGCGCAPYPSIVHRKVYSDLKRRVRSPIAYGPQHIPPTTTSNSPALRLWVSAAHNLGLNRSKMARTGGEQQPHFSNYGAGTHEQMMNEVPSAFSPGSGLESLGMPEHATYSENQTTSIHATHQRNGSSFPYPNFASSARQTTLPTSPTFPVATASYHVPTSDNPAQPPYYQQGAGWEQQQLPPTSAAALYNREHTAVSEPPGVTSYEFTPSHDISEPYLAGGNTYGSPPVLQSPVQPGFGFSWANGYLPNGLGTNTPTQGALVSPTARTFGSISAPSETGFSDNSDGVTYANVNERAGQQQQPQQQQKQQHEHQQQWIQTATESIEGKNKEGQWDNSEGKAPSQSMTPISRGSPFSTAATLAALPAVPGGSAKTTNGTVSAATTASRNKGKLRSASRAPKNIQPRPQETPEERKSRNSHNLVEKQYRNRLNAQFESLLAVLPDSLRSSMTMMGGGCGGDSDGVNGNGGGSVIPGQHPSLDFSIERRLSKAEVLDMSRRYILTLEKEREMLEREKEQLLHSIDQLRHGQHVQHGLVQHSHGPPAMYMVDRNGVSIGHGHMRGVGG</sequence>
<feature type="region of interest" description="Disordered" evidence="2">
    <location>
        <begin position="426"/>
        <end position="478"/>
    </location>
</feature>
<organism evidence="4 5">
    <name type="scientific">Pseudoneurospora amorphoporcata</name>
    <dbReference type="NCBI Taxonomy" id="241081"/>
    <lineage>
        <taxon>Eukaryota</taxon>
        <taxon>Fungi</taxon>
        <taxon>Dikarya</taxon>
        <taxon>Ascomycota</taxon>
        <taxon>Pezizomycotina</taxon>
        <taxon>Sordariomycetes</taxon>
        <taxon>Sordariomycetidae</taxon>
        <taxon>Sordariales</taxon>
        <taxon>Sordariaceae</taxon>
        <taxon>Pseudoneurospora</taxon>
    </lineage>
</organism>
<evidence type="ECO:0000313" key="5">
    <source>
        <dbReference type="Proteomes" id="UP001303222"/>
    </source>
</evidence>
<dbReference type="PROSITE" id="PS50888">
    <property type="entry name" value="BHLH"/>
    <property type="match status" value="1"/>
</dbReference>
<reference evidence="4" key="1">
    <citation type="journal article" date="2023" name="Mol. Phylogenet. Evol.">
        <title>Genome-scale phylogeny and comparative genomics of the fungal order Sordariales.</title>
        <authorList>
            <person name="Hensen N."/>
            <person name="Bonometti L."/>
            <person name="Westerberg I."/>
            <person name="Brannstrom I.O."/>
            <person name="Guillou S."/>
            <person name="Cros-Aarteil S."/>
            <person name="Calhoun S."/>
            <person name="Haridas S."/>
            <person name="Kuo A."/>
            <person name="Mondo S."/>
            <person name="Pangilinan J."/>
            <person name="Riley R."/>
            <person name="LaButti K."/>
            <person name="Andreopoulos B."/>
            <person name="Lipzen A."/>
            <person name="Chen C."/>
            <person name="Yan M."/>
            <person name="Daum C."/>
            <person name="Ng V."/>
            <person name="Clum A."/>
            <person name="Steindorff A."/>
            <person name="Ohm R.A."/>
            <person name="Martin F."/>
            <person name="Silar P."/>
            <person name="Natvig D.O."/>
            <person name="Lalanne C."/>
            <person name="Gautier V."/>
            <person name="Ament-Velasquez S.L."/>
            <person name="Kruys A."/>
            <person name="Hutchinson M.I."/>
            <person name="Powell A.J."/>
            <person name="Barry K."/>
            <person name="Miller A.N."/>
            <person name="Grigoriev I.V."/>
            <person name="Debuchy R."/>
            <person name="Gladieux P."/>
            <person name="Hiltunen Thoren M."/>
            <person name="Johannesson H."/>
        </authorList>
    </citation>
    <scope>NUCLEOTIDE SEQUENCE</scope>
    <source>
        <strain evidence="4">CBS 626.80</strain>
    </source>
</reference>
<keyword evidence="1" id="KW-0175">Coiled coil</keyword>
<dbReference type="Gene3D" id="4.10.280.10">
    <property type="entry name" value="Helix-loop-helix DNA-binding domain"/>
    <property type="match status" value="1"/>
</dbReference>
<gene>
    <name evidence="4" type="ORF">QBC32DRAFT_373289</name>
</gene>
<feature type="region of interest" description="Disordered" evidence="2">
    <location>
        <begin position="176"/>
        <end position="207"/>
    </location>
</feature>
<accession>A0AAN6NMV1</accession>
<dbReference type="PANTHER" id="PTHR47336">
    <property type="entry name" value="TRANSCRIPTION FACTOR HMS1-RELATED"/>
    <property type="match status" value="1"/>
</dbReference>
<reference evidence="4" key="2">
    <citation type="submission" date="2023-06" db="EMBL/GenBank/DDBJ databases">
        <authorList>
            <consortium name="Lawrence Berkeley National Laboratory"/>
            <person name="Mondo S.J."/>
            <person name="Hensen N."/>
            <person name="Bonometti L."/>
            <person name="Westerberg I."/>
            <person name="Brannstrom I.O."/>
            <person name="Guillou S."/>
            <person name="Cros-Aarteil S."/>
            <person name="Calhoun S."/>
            <person name="Haridas S."/>
            <person name="Kuo A."/>
            <person name="Pangilinan J."/>
            <person name="Riley R."/>
            <person name="Labutti K."/>
            <person name="Andreopoulos B."/>
            <person name="Lipzen A."/>
            <person name="Chen C."/>
            <person name="Yanf M."/>
            <person name="Daum C."/>
            <person name="Ng V."/>
            <person name="Clum A."/>
            <person name="Steindorff A."/>
            <person name="Ohm R."/>
            <person name="Martin F."/>
            <person name="Silar P."/>
            <person name="Natvig D."/>
            <person name="Lalanne C."/>
            <person name="Gautier V."/>
            <person name="Ament-Velasquez S.L."/>
            <person name="Kruys A."/>
            <person name="Hutchinson M.I."/>
            <person name="Powell A.J."/>
            <person name="Barry K."/>
            <person name="Miller A.N."/>
            <person name="Grigoriev I.V."/>
            <person name="Debuchy R."/>
            <person name="Gladieux P."/>
            <person name="Thoren M.H."/>
            <person name="Johannesson H."/>
        </authorList>
    </citation>
    <scope>NUCLEOTIDE SEQUENCE</scope>
    <source>
        <strain evidence="4">CBS 626.80</strain>
    </source>
</reference>
<feature type="region of interest" description="Disordered" evidence="2">
    <location>
        <begin position="355"/>
        <end position="413"/>
    </location>
</feature>
<dbReference type="Proteomes" id="UP001303222">
    <property type="component" value="Unassembled WGS sequence"/>
</dbReference>
<protein>
    <recommendedName>
        <fullName evidence="3">BHLH domain-containing protein</fullName>
    </recommendedName>
</protein>
<dbReference type="InterPro" id="IPR052099">
    <property type="entry name" value="Regulatory_TF_Diverse"/>
</dbReference>
<dbReference type="SUPFAM" id="SSF47459">
    <property type="entry name" value="HLH, helix-loop-helix DNA-binding domain"/>
    <property type="match status" value="1"/>
</dbReference>
<evidence type="ECO:0000256" key="1">
    <source>
        <dbReference type="SAM" id="Coils"/>
    </source>
</evidence>
<feature type="region of interest" description="Disordered" evidence="2">
    <location>
        <begin position="1"/>
        <end position="42"/>
    </location>
</feature>
<evidence type="ECO:0000259" key="3">
    <source>
        <dbReference type="PROSITE" id="PS50888"/>
    </source>
</evidence>
<dbReference type="GO" id="GO:0046983">
    <property type="term" value="F:protein dimerization activity"/>
    <property type="evidence" value="ECO:0007669"/>
    <property type="project" value="InterPro"/>
</dbReference>
<dbReference type="PANTHER" id="PTHR47336:SF3">
    <property type="entry name" value="SERINE-RICH PROTEIN TYE7"/>
    <property type="match status" value="1"/>
</dbReference>
<feature type="compositionally biased region" description="Polar residues" evidence="2">
    <location>
        <begin position="1"/>
        <end position="13"/>
    </location>
</feature>
<feature type="compositionally biased region" description="Basic and acidic residues" evidence="2">
    <location>
        <begin position="467"/>
        <end position="478"/>
    </location>
</feature>
<dbReference type="InterPro" id="IPR011598">
    <property type="entry name" value="bHLH_dom"/>
</dbReference>
<feature type="coiled-coil region" evidence="1">
    <location>
        <begin position="552"/>
        <end position="586"/>
    </location>
</feature>
<feature type="compositionally biased region" description="Low complexity" evidence="2">
    <location>
        <begin position="358"/>
        <end position="367"/>
    </location>
</feature>
<evidence type="ECO:0000256" key="2">
    <source>
        <dbReference type="SAM" id="MobiDB-lite"/>
    </source>
</evidence>
<evidence type="ECO:0000313" key="4">
    <source>
        <dbReference type="EMBL" id="KAK3948790.1"/>
    </source>
</evidence>